<name>A0AAV4Q2J8_CAEEX</name>
<proteinExistence type="predicted"/>
<protein>
    <submittedName>
        <fullName evidence="1">Uncharacterized protein</fullName>
    </submittedName>
</protein>
<dbReference type="AlphaFoldDB" id="A0AAV4Q2J8"/>
<evidence type="ECO:0000313" key="2">
    <source>
        <dbReference type="Proteomes" id="UP001054945"/>
    </source>
</evidence>
<dbReference type="Proteomes" id="UP001054945">
    <property type="component" value="Unassembled WGS sequence"/>
</dbReference>
<keyword evidence="2" id="KW-1185">Reference proteome</keyword>
<sequence>MYVLSPSMYYPLRSTVATVISLQSINTAMKGRAHRLIIDCECRERRVKKPKMFYFIKSFPKLPLYRGIPRRKVWEANGNMLMSYFIQEDRLVDEGPAIDRHPFSSSRPDNPVTDISGGFYQCQEVGIKRPGFEMEDRLVDEGPAIDRFQFSSSRPDNPVTDISGSFHQYQGVRIKRPRFEKEDRLVDVGPAIDRFPISSSRPDNLVTNISGGFHQCQEVGNEEARI</sequence>
<dbReference type="EMBL" id="BPLR01005479">
    <property type="protein sequence ID" value="GIY02664.1"/>
    <property type="molecule type" value="Genomic_DNA"/>
</dbReference>
<evidence type="ECO:0000313" key="1">
    <source>
        <dbReference type="EMBL" id="GIY02664.1"/>
    </source>
</evidence>
<reference evidence="1 2" key="1">
    <citation type="submission" date="2021-06" db="EMBL/GenBank/DDBJ databases">
        <title>Caerostris extrusa draft genome.</title>
        <authorList>
            <person name="Kono N."/>
            <person name="Arakawa K."/>
        </authorList>
    </citation>
    <scope>NUCLEOTIDE SEQUENCE [LARGE SCALE GENOMIC DNA]</scope>
</reference>
<organism evidence="1 2">
    <name type="scientific">Caerostris extrusa</name>
    <name type="common">Bark spider</name>
    <name type="synonym">Caerostris bankana</name>
    <dbReference type="NCBI Taxonomy" id="172846"/>
    <lineage>
        <taxon>Eukaryota</taxon>
        <taxon>Metazoa</taxon>
        <taxon>Ecdysozoa</taxon>
        <taxon>Arthropoda</taxon>
        <taxon>Chelicerata</taxon>
        <taxon>Arachnida</taxon>
        <taxon>Araneae</taxon>
        <taxon>Araneomorphae</taxon>
        <taxon>Entelegynae</taxon>
        <taxon>Araneoidea</taxon>
        <taxon>Araneidae</taxon>
        <taxon>Caerostris</taxon>
    </lineage>
</organism>
<gene>
    <name evidence="1" type="ORF">CEXT_589131</name>
</gene>
<accession>A0AAV4Q2J8</accession>
<comment type="caution">
    <text evidence="1">The sequence shown here is derived from an EMBL/GenBank/DDBJ whole genome shotgun (WGS) entry which is preliminary data.</text>
</comment>